<dbReference type="Pfam" id="PF09588">
    <property type="entry name" value="YqaJ"/>
    <property type="match status" value="1"/>
</dbReference>
<dbReference type="PANTHER" id="PTHR46609">
    <property type="entry name" value="EXONUCLEASE, PHAGE-TYPE/RECB, C-TERMINAL DOMAIN-CONTAINING PROTEIN"/>
    <property type="match status" value="1"/>
</dbReference>
<keyword evidence="1" id="KW-0378">Hydrolase</keyword>
<dbReference type="InterPro" id="IPR011604">
    <property type="entry name" value="PDDEXK-like_dom_sf"/>
</dbReference>
<dbReference type="RefSeq" id="WP_166505796.1">
    <property type="nucleotide sequence ID" value="NZ_LN650648.1"/>
</dbReference>
<reference evidence="3 4" key="1">
    <citation type="submission" date="2014-09" db="EMBL/GenBank/DDBJ databases">
        <authorList>
            <person name="Hornung B.V."/>
        </authorList>
    </citation>
    <scope>NUCLEOTIDE SEQUENCE [LARGE SCALE GENOMIC DNA]</scope>
    <source>
        <strain evidence="3 4">FRIFI</strain>
    </source>
</reference>
<evidence type="ECO:0000259" key="2">
    <source>
        <dbReference type="Pfam" id="PF09588"/>
    </source>
</evidence>
<sequence>MRKFLEANITHNTKKMSKYEWLKERGKGIGGSDASSVVGLNPYKSSVSVYLEKLNYIKNNINNIDDKTINSMLNKNTQHIEDTIYTNYKIELGNKLKDFVAKEFALKTNKKVRNINGILKNDKYPFAIANIDRAIVGEKAFLECKVSGSYFKGEWKNGVPINYKVQCYHYMAVTGATHCYVAALIGNEDLVIHKIDRDEEIIEDIMKLEKMFWEKCVLGDNIPIPDGSDDYSKVLKNLYKESKEEEIILFEKENYLNRYDDVVGLIKELDSEKKAIEQYIQSQMKEYEIAYIGDRKISWKKQSKNILDSKRLKKEHPDLAKKYMKTTTSRVFRI</sequence>
<feature type="domain" description="YqaJ viral recombinase" evidence="2">
    <location>
        <begin position="20"/>
        <end position="176"/>
    </location>
</feature>
<dbReference type="KEGG" id="rhom:FRIFI_2057"/>
<dbReference type="InterPro" id="IPR017482">
    <property type="entry name" value="Lambda-type_endonuclease"/>
</dbReference>
<dbReference type="InterPro" id="IPR019080">
    <property type="entry name" value="YqaJ_viral_recombinase"/>
</dbReference>
<dbReference type="Proteomes" id="UP000245695">
    <property type="component" value="Chromosome 1"/>
</dbReference>
<dbReference type="SUPFAM" id="SSF52980">
    <property type="entry name" value="Restriction endonuclease-like"/>
    <property type="match status" value="1"/>
</dbReference>
<dbReference type="EMBL" id="LN650648">
    <property type="protein sequence ID" value="CEI73585.1"/>
    <property type="molecule type" value="Genomic_DNA"/>
</dbReference>
<proteinExistence type="predicted"/>
<dbReference type="GO" id="GO:0016787">
    <property type="term" value="F:hydrolase activity"/>
    <property type="evidence" value="ECO:0007669"/>
    <property type="project" value="UniProtKB-KW"/>
</dbReference>
<accession>A0A2P2BT84</accession>
<dbReference type="AlphaFoldDB" id="A0A2P2BT84"/>
<dbReference type="NCBIfam" id="TIGR03033">
    <property type="entry name" value="phage_rel_nuc"/>
    <property type="match status" value="1"/>
</dbReference>
<protein>
    <submittedName>
        <fullName evidence="3">YqaJ viral recombinase protein</fullName>
    </submittedName>
</protein>
<organism evidence="3 4">
    <name type="scientific">Romboutsia hominis</name>
    <dbReference type="NCBI Taxonomy" id="1507512"/>
    <lineage>
        <taxon>Bacteria</taxon>
        <taxon>Bacillati</taxon>
        <taxon>Bacillota</taxon>
        <taxon>Clostridia</taxon>
        <taxon>Peptostreptococcales</taxon>
        <taxon>Peptostreptococcaceae</taxon>
        <taxon>Romboutsia</taxon>
    </lineage>
</organism>
<evidence type="ECO:0000313" key="3">
    <source>
        <dbReference type="EMBL" id="CEI73585.1"/>
    </source>
</evidence>
<dbReference type="PANTHER" id="PTHR46609:SF6">
    <property type="entry name" value="EXONUCLEASE, PHAGE-TYPE_RECB, C-TERMINAL DOMAIN-CONTAINING PROTEIN-RELATED"/>
    <property type="match status" value="1"/>
</dbReference>
<evidence type="ECO:0000313" key="4">
    <source>
        <dbReference type="Proteomes" id="UP000245695"/>
    </source>
</evidence>
<dbReference type="Gene3D" id="3.90.320.10">
    <property type="match status" value="1"/>
</dbReference>
<gene>
    <name evidence="3" type="ORF">FRIFI_2057</name>
</gene>
<dbReference type="InterPro" id="IPR011335">
    <property type="entry name" value="Restrct_endonuc-II-like"/>
</dbReference>
<name>A0A2P2BT84_9FIRM</name>
<keyword evidence="4" id="KW-1185">Reference proteome</keyword>
<dbReference type="InterPro" id="IPR051703">
    <property type="entry name" value="NF-kappa-B_Signaling_Reg"/>
</dbReference>
<evidence type="ECO:0000256" key="1">
    <source>
        <dbReference type="ARBA" id="ARBA00022801"/>
    </source>
</evidence>